<gene>
    <name evidence="1" type="ORF">DA01_07565</name>
</gene>
<sequence>MKASDIDILKEIARFEATVAESEYPLGWCWRQVRVWPSTLNKLVIEGLLEVTFSSNSYTGYRLTEKGKTIASGDPLTEQRQITVEAPEIPDDLFALIEGYDDIKDLVCQVLGADKPVHLLFTGVPSSAKTMFLMELAQIPSAVYILGSQATRAGIAETLFDLNPAILLVDEIDRIGTRDIAILLSLAETGIVVETKHARRREIRLNTKIFAASNTLNMPRELISRFMVLTFKPYLKEEFLKVACTILVSREQVDPDLALYIAQKVYQLSPSPDPRQVVRVARLAKSADEVDKVLDIITRYTS</sequence>
<dbReference type="SUPFAM" id="SSF52540">
    <property type="entry name" value="P-loop containing nucleoside triphosphate hydrolases"/>
    <property type="match status" value="1"/>
</dbReference>
<comment type="caution">
    <text evidence="1">The sequence shown here is derived from an EMBL/GenBank/DDBJ whole genome shotgun (WGS) entry which is preliminary data.</text>
</comment>
<reference evidence="1 2" key="1">
    <citation type="journal article" date="2015" name="Sci. Rep.">
        <title>A comparative genomics and reductive dehalogenase gene transcription study of two chloroethene-respiring bacteria, Dehalococcoides mccartyi strains MB and 11a.</title>
        <authorList>
            <person name="Low A."/>
            <person name="Shen Z."/>
            <person name="Cheng D."/>
            <person name="Rogers M.J."/>
            <person name="Lee P.K."/>
            <person name="He J."/>
        </authorList>
    </citation>
    <scope>NUCLEOTIDE SEQUENCE [LARGE SCALE GENOMIC DNA]</scope>
    <source>
        <strain evidence="1 2">MB</strain>
    </source>
</reference>
<protein>
    <submittedName>
        <fullName evidence="1">ATPase AAA</fullName>
    </submittedName>
</protein>
<dbReference type="RefSeq" id="WP_058292694.1">
    <property type="nucleotide sequence ID" value="NZ_JGYD01000025.1"/>
</dbReference>
<dbReference type="EMBL" id="JGYD01000025">
    <property type="protein sequence ID" value="KSV17247.1"/>
    <property type="molecule type" value="Genomic_DNA"/>
</dbReference>
<dbReference type="Gene3D" id="3.40.50.300">
    <property type="entry name" value="P-loop containing nucleotide triphosphate hydrolases"/>
    <property type="match status" value="1"/>
</dbReference>
<dbReference type="InterPro" id="IPR027417">
    <property type="entry name" value="P-loop_NTPase"/>
</dbReference>
<evidence type="ECO:0000313" key="1">
    <source>
        <dbReference type="EMBL" id="KSV17247.1"/>
    </source>
</evidence>
<evidence type="ECO:0000313" key="2">
    <source>
        <dbReference type="Proteomes" id="UP000053577"/>
    </source>
</evidence>
<proteinExistence type="predicted"/>
<dbReference type="PATRIC" id="fig|61435.5.peg.1486"/>
<organism evidence="1 2">
    <name type="scientific">Dehalococcoides mccartyi</name>
    <dbReference type="NCBI Taxonomy" id="61435"/>
    <lineage>
        <taxon>Bacteria</taxon>
        <taxon>Bacillati</taxon>
        <taxon>Chloroflexota</taxon>
        <taxon>Dehalococcoidia</taxon>
        <taxon>Dehalococcoidales</taxon>
        <taxon>Dehalococcoidaceae</taxon>
        <taxon>Dehalococcoides</taxon>
    </lineage>
</organism>
<accession>A0A0V8M0G3</accession>
<name>A0A0V8M0G3_9CHLR</name>
<dbReference type="Proteomes" id="UP000053577">
    <property type="component" value="Unassembled WGS sequence"/>
</dbReference>
<dbReference type="OrthoDB" id="9803599at2"/>
<dbReference type="AlphaFoldDB" id="A0A0V8M0G3"/>